<dbReference type="RefSeq" id="WP_394820158.1">
    <property type="nucleotide sequence ID" value="NZ_JAWJZY010000004.1"/>
</dbReference>
<evidence type="ECO:0000313" key="12">
    <source>
        <dbReference type="Proteomes" id="UP001312908"/>
    </source>
</evidence>
<dbReference type="EC" id="2.7.1.39" evidence="8 9"/>
<dbReference type="EMBL" id="JAWJZY010000004">
    <property type="protein sequence ID" value="MEE8659321.1"/>
    <property type="molecule type" value="Genomic_DNA"/>
</dbReference>
<feature type="domain" description="Aminoglycoside phosphotransferase" evidence="10">
    <location>
        <begin position="28"/>
        <end position="264"/>
    </location>
</feature>
<keyword evidence="5 8" id="KW-0418">Kinase</keyword>
<comment type="caution">
    <text evidence="11">The sequence shown here is derived from an EMBL/GenBank/DDBJ whole genome shotgun (WGS) entry which is preliminary data.</text>
</comment>
<evidence type="ECO:0000256" key="3">
    <source>
        <dbReference type="ARBA" id="ARBA00022697"/>
    </source>
</evidence>
<dbReference type="PANTHER" id="PTHR21064">
    <property type="entry name" value="AMINOGLYCOSIDE PHOSPHOTRANSFERASE DOMAIN-CONTAINING PROTEIN-RELATED"/>
    <property type="match status" value="1"/>
</dbReference>
<proteinExistence type="inferred from homology"/>
<dbReference type="InterPro" id="IPR011009">
    <property type="entry name" value="Kinase-like_dom_sf"/>
</dbReference>
<organism evidence="11 12">
    <name type="scientific">Sorlinia euscelidii</name>
    <dbReference type="NCBI Taxonomy" id="3081148"/>
    <lineage>
        <taxon>Bacteria</taxon>
        <taxon>Pseudomonadati</taxon>
        <taxon>Pseudomonadota</taxon>
        <taxon>Alphaproteobacteria</taxon>
        <taxon>Acetobacterales</taxon>
        <taxon>Acetobacteraceae</taxon>
        <taxon>Sorlinia</taxon>
    </lineage>
</organism>
<dbReference type="InterPro" id="IPR050249">
    <property type="entry name" value="Pseudomonas-type_ThrB"/>
</dbReference>
<evidence type="ECO:0000313" key="11">
    <source>
        <dbReference type="EMBL" id="MEE8659321.1"/>
    </source>
</evidence>
<evidence type="ECO:0000256" key="2">
    <source>
        <dbReference type="ARBA" id="ARBA00022679"/>
    </source>
</evidence>
<gene>
    <name evidence="8" type="primary">thrB</name>
    <name evidence="11" type="ORF">DOFOFD_09900</name>
</gene>
<keyword evidence="6 8" id="KW-0067">ATP-binding</keyword>
<dbReference type="Proteomes" id="UP001312908">
    <property type="component" value="Unassembled WGS sequence"/>
</dbReference>
<evidence type="ECO:0000256" key="8">
    <source>
        <dbReference type="HAMAP-Rule" id="MF_00301"/>
    </source>
</evidence>
<accession>A0ABU7U5H3</accession>
<evidence type="ECO:0000259" key="10">
    <source>
        <dbReference type="Pfam" id="PF01636"/>
    </source>
</evidence>
<evidence type="ECO:0000256" key="1">
    <source>
        <dbReference type="ARBA" id="ARBA00022605"/>
    </source>
</evidence>
<dbReference type="SUPFAM" id="SSF56112">
    <property type="entry name" value="Protein kinase-like (PK-like)"/>
    <property type="match status" value="1"/>
</dbReference>
<keyword evidence="1 8" id="KW-0028">Amino-acid biosynthesis</keyword>
<dbReference type="InterPro" id="IPR002575">
    <property type="entry name" value="Aminoglycoside_PTrfase"/>
</dbReference>
<protein>
    <recommendedName>
        <fullName evidence="8 9">Homoserine kinase</fullName>
        <shortName evidence="8">HK</shortName>
        <shortName evidence="8">HSK</shortName>
        <ecNumber evidence="8 9">2.7.1.39</ecNumber>
    </recommendedName>
</protein>
<keyword evidence="2 8" id="KW-0808">Transferase</keyword>
<dbReference type="InterPro" id="IPR005280">
    <property type="entry name" value="Homoserine_kinase_II"/>
</dbReference>
<dbReference type="CDD" id="cd05153">
    <property type="entry name" value="HomoserineK_II"/>
    <property type="match status" value="1"/>
</dbReference>
<evidence type="ECO:0000256" key="4">
    <source>
        <dbReference type="ARBA" id="ARBA00022741"/>
    </source>
</evidence>
<dbReference type="GO" id="GO:0016301">
    <property type="term" value="F:kinase activity"/>
    <property type="evidence" value="ECO:0007669"/>
    <property type="project" value="UniProtKB-KW"/>
</dbReference>
<comment type="catalytic activity">
    <reaction evidence="8">
        <text>L-homoserine + ATP = O-phospho-L-homoserine + ADP + H(+)</text>
        <dbReference type="Rhea" id="RHEA:13985"/>
        <dbReference type="ChEBI" id="CHEBI:15378"/>
        <dbReference type="ChEBI" id="CHEBI:30616"/>
        <dbReference type="ChEBI" id="CHEBI:57476"/>
        <dbReference type="ChEBI" id="CHEBI:57590"/>
        <dbReference type="ChEBI" id="CHEBI:456216"/>
        <dbReference type="EC" id="2.7.1.39"/>
    </reaction>
</comment>
<name>A0ABU7U5H3_9PROT</name>
<dbReference type="NCBIfam" id="TIGR00938">
    <property type="entry name" value="thrB_alt"/>
    <property type="match status" value="1"/>
</dbReference>
<keyword evidence="4 8" id="KW-0547">Nucleotide-binding</keyword>
<dbReference type="Gene3D" id="3.90.1200.10">
    <property type="match status" value="1"/>
</dbReference>
<dbReference type="PANTHER" id="PTHR21064:SF6">
    <property type="entry name" value="AMINOGLYCOSIDE PHOSPHOTRANSFERASE DOMAIN-CONTAINING PROTEIN"/>
    <property type="match status" value="1"/>
</dbReference>
<evidence type="ECO:0000256" key="7">
    <source>
        <dbReference type="ARBA" id="ARBA00038240"/>
    </source>
</evidence>
<dbReference type="Gene3D" id="3.30.200.20">
    <property type="entry name" value="Phosphorylase Kinase, domain 1"/>
    <property type="match status" value="1"/>
</dbReference>
<evidence type="ECO:0000256" key="6">
    <source>
        <dbReference type="ARBA" id="ARBA00022840"/>
    </source>
</evidence>
<comment type="pathway">
    <text evidence="8">Amino-acid biosynthesis; L-threonine biosynthesis; L-threonine from L-aspartate: step 4/5.</text>
</comment>
<comment type="similarity">
    <text evidence="7 8">Belongs to the pseudomonas-type ThrB family.</text>
</comment>
<sequence length="324" mass="35573">MAVYTRVGDADLAAFLKNYALGACLSFHEIAEGVENSNFLLQTADARYILTIFEKRVAHHDLPWFMGLMAHLNTQGLKCPRPVAGQDGQVLRPLLGKTAAITTFLPGRPAMELSADKCHEAGRCLAQLHLAAQGYAAQRANDFGPAAWTPLFDTAQHAAMLHDAGPMLPLVAQIAEALPRILAQWPRPGALPTGHIHADFFPDNVFFGEEGKISGAIDFYFACSDLLAYDLAIALNAWCFPDDREMSPILCAAMVAGYQSVRPLTEAEKAALPLLAQGGALRFVLTRLYDWIATPADALVTRKDPASFMHRLQYWQKNRAWELN</sequence>
<keyword evidence="3 8" id="KW-0791">Threonine biosynthesis</keyword>
<dbReference type="Pfam" id="PF01636">
    <property type="entry name" value="APH"/>
    <property type="match status" value="1"/>
</dbReference>
<dbReference type="NCBIfam" id="NF003558">
    <property type="entry name" value="PRK05231.1"/>
    <property type="match status" value="1"/>
</dbReference>
<reference evidence="11 12" key="1">
    <citation type="submission" date="2023-10" db="EMBL/GenBank/DDBJ databases">
        <title>Sorlinia euscelidii gen. nov., sp. nov., an acetic acid bacteria isolated from the gut of Euscelidius variegatus emitter.</title>
        <authorList>
            <person name="Michoud G."/>
            <person name="Marasco R."/>
            <person name="Seferji K."/>
            <person name="Gonella E."/>
            <person name="Garuglieri E."/>
            <person name="Alma A."/>
            <person name="Mapelli F."/>
            <person name="Borin S."/>
            <person name="Daffonchio D."/>
            <person name="Crotti E."/>
        </authorList>
    </citation>
    <scope>NUCLEOTIDE SEQUENCE [LARGE SCALE GENOMIC DNA]</scope>
    <source>
        <strain evidence="11 12">EV16P</strain>
    </source>
</reference>
<dbReference type="HAMAP" id="MF_00301">
    <property type="entry name" value="Homoser_kinase_2"/>
    <property type="match status" value="1"/>
</dbReference>
<keyword evidence="12" id="KW-1185">Reference proteome</keyword>
<evidence type="ECO:0000256" key="5">
    <source>
        <dbReference type="ARBA" id="ARBA00022777"/>
    </source>
</evidence>
<evidence type="ECO:0000256" key="9">
    <source>
        <dbReference type="NCBIfam" id="TIGR00938"/>
    </source>
</evidence>